<sequence length="108" mass="11474">MDALSPLGSPEASAMPMFFDSGATVAAVLVHSSHIHPRTPPFSSTTPPNPPPDLPLNPQAPAQAEAPPHRKTYRGPKPNAQPGSKSGNSFPTGRGNWNCDWPPYDHKS</sequence>
<gene>
    <name evidence="2" type="ORF">DHEL01_v201013</name>
</gene>
<feature type="compositionally biased region" description="Low complexity" evidence="1">
    <location>
        <begin position="56"/>
        <end position="66"/>
    </location>
</feature>
<name>A0A2P5IDL4_DIAHE</name>
<evidence type="ECO:0000313" key="2">
    <source>
        <dbReference type="EMBL" id="POS80592.1"/>
    </source>
</evidence>
<comment type="caution">
    <text evidence="2">The sequence shown here is derived from an EMBL/GenBank/DDBJ whole genome shotgun (WGS) entry which is preliminary data.</text>
</comment>
<protein>
    <submittedName>
        <fullName evidence="2">Uncharacterized protein</fullName>
    </submittedName>
</protein>
<accession>A0A2P5IDL4</accession>
<evidence type="ECO:0000313" key="3">
    <source>
        <dbReference type="Proteomes" id="UP000094444"/>
    </source>
</evidence>
<organism evidence="2 3">
    <name type="scientific">Diaporthe helianthi</name>
    <dbReference type="NCBI Taxonomy" id="158607"/>
    <lineage>
        <taxon>Eukaryota</taxon>
        <taxon>Fungi</taxon>
        <taxon>Dikarya</taxon>
        <taxon>Ascomycota</taxon>
        <taxon>Pezizomycotina</taxon>
        <taxon>Sordariomycetes</taxon>
        <taxon>Sordariomycetidae</taxon>
        <taxon>Diaporthales</taxon>
        <taxon>Diaporthaceae</taxon>
        <taxon>Diaporthe</taxon>
    </lineage>
</organism>
<dbReference type="EMBL" id="MAVT02000042">
    <property type="protein sequence ID" value="POS80592.1"/>
    <property type="molecule type" value="Genomic_DNA"/>
</dbReference>
<keyword evidence="3" id="KW-1185">Reference proteome</keyword>
<dbReference type="Proteomes" id="UP000094444">
    <property type="component" value="Unassembled WGS sequence"/>
</dbReference>
<feature type="compositionally biased region" description="Polar residues" evidence="1">
    <location>
        <begin position="81"/>
        <end position="91"/>
    </location>
</feature>
<dbReference type="InParanoid" id="A0A2P5IDL4"/>
<feature type="region of interest" description="Disordered" evidence="1">
    <location>
        <begin position="35"/>
        <end position="108"/>
    </location>
</feature>
<proteinExistence type="predicted"/>
<evidence type="ECO:0000256" key="1">
    <source>
        <dbReference type="SAM" id="MobiDB-lite"/>
    </source>
</evidence>
<reference evidence="2" key="1">
    <citation type="submission" date="2017-09" db="EMBL/GenBank/DDBJ databases">
        <title>Polyketide synthases of a Diaporthe helianthi virulent isolate.</title>
        <authorList>
            <person name="Baroncelli R."/>
        </authorList>
    </citation>
    <scope>NUCLEOTIDE SEQUENCE [LARGE SCALE GENOMIC DNA]</scope>
    <source>
        <strain evidence="2">7/96</strain>
    </source>
</reference>
<dbReference type="AlphaFoldDB" id="A0A2P5IDL4"/>